<keyword evidence="2" id="KW-1003">Cell membrane</keyword>
<protein>
    <recommendedName>
        <fullName evidence="9">Histidine kinase domain-containing protein</fullName>
    </recommendedName>
</protein>
<dbReference type="PANTHER" id="PTHR24421">
    <property type="entry name" value="NITRATE/NITRITE SENSOR PROTEIN NARX-RELATED"/>
    <property type="match status" value="1"/>
</dbReference>
<dbReference type="CDD" id="cd16917">
    <property type="entry name" value="HATPase_UhpB-NarQ-NarX-like"/>
    <property type="match status" value="1"/>
</dbReference>
<keyword evidence="4" id="KW-0812">Transmembrane</keyword>
<evidence type="ECO:0000313" key="10">
    <source>
        <dbReference type="EMBL" id="CAA9546069.1"/>
    </source>
</evidence>
<reference evidence="10" key="1">
    <citation type="submission" date="2020-02" db="EMBL/GenBank/DDBJ databases">
        <authorList>
            <person name="Meier V. D."/>
        </authorList>
    </citation>
    <scope>NUCLEOTIDE SEQUENCE</scope>
    <source>
        <strain evidence="10">AVDCRST_MAG33</strain>
    </source>
</reference>
<evidence type="ECO:0000256" key="8">
    <source>
        <dbReference type="ARBA" id="ARBA00023136"/>
    </source>
</evidence>
<dbReference type="Gene3D" id="3.30.565.10">
    <property type="entry name" value="Histidine kinase-like ATPase, C-terminal domain"/>
    <property type="match status" value="1"/>
</dbReference>
<dbReference type="PROSITE" id="PS50109">
    <property type="entry name" value="HIS_KIN"/>
    <property type="match status" value="1"/>
</dbReference>
<keyword evidence="5" id="KW-0418">Kinase</keyword>
<evidence type="ECO:0000256" key="1">
    <source>
        <dbReference type="ARBA" id="ARBA00004651"/>
    </source>
</evidence>
<name>A0A6J4UBC5_9BACT</name>
<dbReference type="Pfam" id="PF02518">
    <property type="entry name" value="HATPase_c"/>
    <property type="match status" value="1"/>
</dbReference>
<dbReference type="InterPro" id="IPR036890">
    <property type="entry name" value="HATPase_C_sf"/>
</dbReference>
<dbReference type="Gene3D" id="1.20.5.1930">
    <property type="match status" value="1"/>
</dbReference>
<dbReference type="Pfam" id="PF07730">
    <property type="entry name" value="HisKA_3"/>
    <property type="match status" value="1"/>
</dbReference>
<feature type="domain" description="Histidine kinase" evidence="9">
    <location>
        <begin position="258"/>
        <end position="351"/>
    </location>
</feature>
<dbReference type="GO" id="GO:0000155">
    <property type="term" value="F:phosphorelay sensor kinase activity"/>
    <property type="evidence" value="ECO:0007669"/>
    <property type="project" value="InterPro"/>
</dbReference>
<evidence type="ECO:0000256" key="2">
    <source>
        <dbReference type="ARBA" id="ARBA00022475"/>
    </source>
</evidence>
<evidence type="ECO:0000259" key="9">
    <source>
        <dbReference type="PROSITE" id="PS50109"/>
    </source>
</evidence>
<keyword evidence="3" id="KW-0808">Transferase</keyword>
<dbReference type="InterPro" id="IPR011712">
    <property type="entry name" value="Sig_transdc_His_kin_sub3_dim/P"/>
</dbReference>
<dbReference type="EMBL" id="CADCWK010000037">
    <property type="protein sequence ID" value="CAA9546069.1"/>
    <property type="molecule type" value="Genomic_DNA"/>
</dbReference>
<dbReference type="GO" id="GO:0046983">
    <property type="term" value="F:protein dimerization activity"/>
    <property type="evidence" value="ECO:0007669"/>
    <property type="project" value="InterPro"/>
</dbReference>
<keyword evidence="8" id="KW-0472">Membrane</keyword>
<dbReference type="InterPro" id="IPR003594">
    <property type="entry name" value="HATPase_dom"/>
</dbReference>
<evidence type="ECO:0000256" key="5">
    <source>
        <dbReference type="ARBA" id="ARBA00022777"/>
    </source>
</evidence>
<gene>
    <name evidence="10" type="ORF">AVDCRST_MAG33-470</name>
</gene>
<comment type="subcellular location">
    <subcellularLocation>
        <location evidence="1">Cell membrane</location>
        <topology evidence="1">Multi-pass membrane protein</topology>
    </subcellularLocation>
</comment>
<dbReference type="AlphaFoldDB" id="A0A6J4UBC5"/>
<dbReference type="SMART" id="SM00387">
    <property type="entry name" value="HATPase_c"/>
    <property type="match status" value="1"/>
</dbReference>
<evidence type="ECO:0000256" key="3">
    <source>
        <dbReference type="ARBA" id="ARBA00022679"/>
    </source>
</evidence>
<evidence type="ECO:0000256" key="4">
    <source>
        <dbReference type="ARBA" id="ARBA00022692"/>
    </source>
</evidence>
<proteinExistence type="predicted"/>
<dbReference type="InterPro" id="IPR005467">
    <property type="entry name" value="His_kinase_dom"/>
</dbReference>
<dbReference type="SUPFAM" id="SSF55874">
    <property type="entry name" value="ATPase domain of HSP90 chaperone/DNA topoisomerase II/histidine kinase"/>
    <property type="match status" value="1"/>
</dbReference>
<keyword evidence="6" id="KW-1133">Transmembrane helix</keyword>
<dbReference type="InterPro" id="IPR050482">
    <property type="entry name" value="Sensor_HK_TwoCompSys"/>
</dbReference>
<dbReference type="PANTHER" id="PTHR24421:SF37">
    <property type="entry name" value="SENSOR HISTIDINE KINASE NARS"/>
    <property type="match status" value="1"/>
</dbReference>
<keyword evidence="7" id="KW-0902">Two-component regulatory system</keyword>
<accession>A0A6J4UBC5</accession>
<organism evidence="10">
    <name type="scientific">uncultured Thermomicrobiales bacterium</name>
    <dbReference type="NCBI Taxonomy" id="1645740"/>
    <lineage>
        <taxon>Bacteria</taxon>
        <taxon>Pseudomonadati</taxon>
        <taxon>Thermomicrobiota</taxon>
        <taxon>Thermomicrobia</taxon>
        <taxon>Thermomicrobiales</taxon>
        <taxon>environmental samples</taxon>
    </lineage>
</organism>
<dbReference type="GO" id="GO:0005886">
    <property type="term" value="C:plasma membrane"/>
    <property type="evidence" value="ECO:0007669"/>
    <property type="project" value="UniProtKB-SubCell"/>
</dbReference>
<evidence type="ECO:0000256" key="6">
    <source>
        <dbReference type="ARBA" id="ARBA00022989"/>
    </source>
</evidence>
<evidence type="ECO:0000256" key="7">
    <source>
        <dbReference type="ARBA" id="ARBA00023012"/>
    </source>
</evidence>
<sequence>MADDDDSRTSLDRIATQIADSVGSVADEMLRLSETTSAIVRRSEQDRARMRQVMDHFAVGSIVADDVSGRGARGLGDVQINRQAMRRDLDALDESISRGHLLHGRLMASHRMLRDLRSSFWEDGGEEQVVPTGDVRLQQATLAAREDERGRLAREIHDGPAQVLANAIFALDIAEQVARRDPDRVPGELSQVRALLRDGVAEMRRFMTDLRPAMLTDRGLLPTLQRYVVEYNRFFDKQVTFTGTDVPPTLGSEQQLNLFRIVQEGLQNLHKHAGTRSGAVAIGPDPAAELLVLSIVDEGKGFDMGSLAVDARQGAGLTGIRERARLMGADLDLRSAPGVGTSIRVALPLAVRQAVGPADGSTNGRST</sequence>